<name>A0A6M2E175_XENCH</name>
<dbReference type="SUPFAM" id="SSF63411">
    <property type="entry name" value="LuxS/MPP-like metallohydrolase"/>
    <property type="match status" value="1"/>
</dbReference>
<dbReference type="PANTHER" id="PTHR11851">
    <property type="entry name" value="METALLOPROTEASE"/>
    <property type="match status" value="1"/>
</dbReference>
<dbReference type="InterPro" id="IPR050361">
    <property type="entry name" value="MPP/UQCRC_Complex"/>
</dbReference>
<dbReference type="InterPro" id="IPR007863">
    <property type="entry name" value="Peptidase_M16_C"/>
</dbReference>
<dbReference type="FunFam" id="3.30.830.10:FF:000039">
    <property type="entry name" value="Ubiquinol-cytochrome c reductase core subunit 2"/>
    <property type="match status" value="1"/>
</dbReference>
<dbReference type="EMBL" id="GIIL01006881">
    <property type="protein sequence ID" value="NOV50607.1"/>
    <property type="molecule type" value="Transcribed_RNA"/>
</dbReference>
<feature type="domain" description="Peptidase M16 C-terminal" evidence="1">
    <location>
        <begin position="2"/>
        <end position="108"/>
    </location>
</feature>
<organism evidence="2">
    <name type="scientific">Xenopsylla cheopis</name>
    <name type="common">Oriental rat flea</name>
    <name type="synonym">Pulex cheopis</name>
    <dbReference type="NCBI Taxonomy" id="163159"/>
    <lineage>
        <taxon>Eukaryota</taxon>
        <taxon>Metazoa</taxon>
        <taxon>Ecdysozoa</taxon>
        <taxon>Arthropoda</taxon>
        <taxon>Hexapoda</taxon>
        <taxon>Insecta</taxon>
        <taxon>Pterygota</taxon>
        <taxon>Neoptera</taxon>
        <taxon>Endopterygota</taxon>
        <taxon>Siphonaptera</taxon>
        <taxon>Pulicidae</taxon>
        <taxon>Xenopsyllinae</taxon>
        <taxon>Xenopsylla</taxon>
    </lineage>
</organism>
<dbReference type="Pfam" id="PF05193">
    <property type="entry name" value="Peptidase_M16_C"/>
    <property type="match status" value="1"/>
</dbReference>
<sequence length="184" mass="18547">MASIALGVSGAGLCNAEEVLAFSVLQYVMGTGSNVLWGNSNSPLAKSLSNIPEVGATAFNASYSDNGLFGILVTVPAEHAGEAVEGALSTLRSGSFSSESIARAKNQLKAAVLMSLESGDSFVSDMGLQALLTGTVKSAPVIAAAIDAVSVSDVTAVAKRTAAGKLSLAAIGNLKNVPYLDQLK</sequence>
<dbReference type="AlphaFoldDB" id="A0A6M2E175"/>
<dbReference type="PANTHER" id="PTHR11851:SF226">
    <property type="entry name" value="CYTOCHROME B-C1 COMPLEX SUBUNIT 2, MITOCHONDRIAL"/>
    <property type="match status" value="1"/>
</dbReference>
<reference evidence="2" key="1">
    <citation type="submission" date="2020-03" db="EMBL/GenBank/DDBJ databases">
        <title>Transcriptomic Profiling of the Digestive Tract of the Rat Flea, Xenopsylla cheopis, Following Blood Feeding and Infection with Yersinia pestis.</title>
        <authorList>
            <person name="Bland D.M."/>
            <person name="Martens C.A."/>
            <person name="Virtaneva K."/>
            <person name="Kanakabandi K."/>
            <person name="Long D."/>
            <person name="Rosenke R."/>
            <person name="Saturday G.A."/>
            <person name="Hoyt F.H."/>
            <person name="Bruno D.P."/>
            <person name="Ribeiro J.M.C."/>
            <person name="Hinnebusch J."/>
        </authorList>
    </citation>
    <scope>NUCLEOTIDE SEQUENCE</scope>
</reference>
<protein>
    <submittedName>
        <fullName evidence="2">Putative cytochrome b-c1 complex subunit 2 mitochondrial</fullName>
    </submittedName>
</protein>
<dbReference type="GO" id="GO:0046872">
    <property type="term" value="F:metal ion binding"/>
    <property type="evidence" value="ECO:0007669"/>
    <property type="project" value="InterPro"/>
</dbReference>
<accession>A0A6M2E175</accession>
<dbReference type="GO" id="GO:0005739">
    <property type="term" value="C:mitochondrion"/>
    <property type="evidence" value="ECO:0007669"/>
    <property type="project" value="TreeGrafter"/>
</dbReference>
<proteinExistence type="predicted"/>
<dbReference type="Gene3D" id="3.30.830.10">
    <property type="entry name" value="Metalloenzyme, LuxS/M16 peptidase-like"/>
    <property type="match status" value="1"/>
</dbReference>
<evidence type="ECO:0000259" key="1">
    <source>
        <dbReference type="Pfam" id="PF05193"/>
    </source>
</evidence>
<dbReference type="InterPro" id="IPR011249">
    <property type="entry name" value="Metalloenz_LuxS/M16"/>
</dbReference>
<evidence type="ECO:0000313" key="2">
    <source>
        <dbReference type="EMBL" id="NOV50607.1"/>
    </source>
</evidence>